<feature type="compositionally biased region" description="Low complexity" evidence="1">
    <location>
        <begin position="70"/>
        <end position="79"/>
    </location>
</feature>
<protein>
    <submittedName>
        <fullName evidence="2">Uncharacterized protein</fullName>
    </submittedName>
</protein>
<reference evidence="2" key="1">
    <citation type="submission" date="2023-11" db="EMBL/GenBank/DDBJ databases">
        <title>Genome assemblies of two species of porcelain crab, Petrolisthes cinctipes and Petrolisthes manimaculis (Anomura: Porcellanidae).</title>
        <authorList>
            <person name="Angst P."/>
        </authorList>
    </citation>
    <scope>NUCLEOTIDE SEQUENCE</scope>
    <source>
        <strain evidence="2">PB745_02</strain>
        <tissue evidence="2">Gill</tissue>
    </source>
</reference>
<feature type="compositionally biased region" description="Basic and acidic residues" evidence="1">
    <location>
        <begin position="1"/>
        <end position="12"/>
    </location>
</feature>
<dbReference type="AlphaFoldDB" id="A0AAE1U2S6"/>
<accession>A0AAE1U2S6</accession>
<keyword evidence="3" id="KW-1185">Reference proteome</keyword>
<dbReference type="EMBL" id="JAWZYT010001934">
    <property type="protein sequence ID" value="KAK4308043.1"/>
    <property type="molecule type" value="Genomic_DNA"/>
</dbReference>
<dbReference type="Proteomes" id="UP001292094">
    <property type="component" value="Unassembled WGS sequence"/>
</dbReference>
<organism evidence="2 3">
    <name type="scientific">Petrolisthes manimaculis</name>
    <dbReference type="NCBI Taxonomy" id="1843537"/>
    <lineage>
        <taxon>Eukaryota</taxon>
        <taxon>Metazoa</taxon>
        <taxon>Ecdysozoa</taxon>
        <taxon>Arthropoda</taxon>
        <taxon>Crustacea</taxon>
        <taxon>Multicrustacea</taxon>
        <taxon>Malacostraca</taxon>
        <taxon>Eumalacostraca</taxon>
        <taxon>Eucarida</taxon>
        <taxon>Decapoda</taxon>
        <taxon>Pleocyemata</taxon>
        <taxon>Anomura</taxon>
        <taxon>Galatheoidea</taxon>
        <taxon>Porcellanidae</taxon>
        <taxon>Petrolisthes</taxon>
    </lineage>
</organism>
<evidence type="ECO:0000313" key="2">
    <source>
        <dbReference type="EMBL" id="KAK4308043.1"/>
    </source>
</evidence>
<gene>
    <name evidence="2" type="ORF">Pmani_020233</name>
</gene>
<feature type="compositionally biased region" description="Polar residues" evidence="1">
    <location>
        <begin position="15"/>
        <end position="25"/>
    </location>
</feature>
<name>A0AAE1U2S6_9EUCA</name>
<feature type="compositionally biased region" description="Polar residues" evidence="1">
    <location>
        <begin position="44"/>
        <end position="56"/>
    </location>
</feature>
<evidence type="ECO:0000313" key="3">
    <source>
        <dbReference type="Proteomes" id="UP001292094"/>
    </source>
</evidence>
<sequence length="79" mass="8553">MMMSEPTDRGVTDVRTYSNQPTNLGHMQLPGPRSVTPLRPSLIHPSTPSPCSILTQTPPPTSSPRHINNPSSLPLLSLL</sequence>
<comment type="caution">
    <text evidence="2">The sequence shown here is derived from an EMBL/GenBank/DDBJ whole genome shotgun (WGS) entry which is preliminary data.</text>
</comment>
<feature type="region of interest" description="Disordered" evidence="1">
    <location>
        <begin position="1"/>
        <end position="79"/>
    </location>
</feature>
<proteinExistence type="predicted"/>
<evidence type="ECO:0000256" key="1">
    <source>
        <dbReference type="SAM" id="MobiDB-lite"/>
    </source>
</evidence>